<accession>A0AAV4N4L4</accession>
<comment type="caution">
    <text evidence="1">The sequence shown here is derived from an EMBL/GenBank/DDBJ whole genome shotgun (WGS) entry which is preliminary data.</text>
</comment>
<gene>
    <name evidence="1" type="ORF">CDAR_286081</name>
</gene>
<evidence type="ECO:0000313" key="1">
    <source>
        <dbReference type="EMBL" id="GIX78948.1"/>
    </source>
</evidence>
<protein>
    <submittedName>
        <fullName evidence="1">Uncharacterized protein</fullName>
    </submittedName>
</protein>
<sequence length="123" mass="13997">MRGATFDIGLAEGRVLDLISCLVERRLAGQIENLGMGQIRRRTYEKRSFLKFQELTDIKDKTSVGGCPLDTCEMDYLTYETHVTATCPSMLDKTGHCWNIEKLSYRTSPSRDLRKKKVSADDT</sequence>
<dbReference type="Proteomes" id="UP001054837">
    <property type="component" value="Unassembled WGS sequence"/>
</dbReference>
<organism evidence="1 2">
    <name type="scientific">Caerostris darwini</name>
    <dbReference type="NCBI Taxonomy" id="1538125"/>
    <lineage>
        <taxon>Eukaryota</taxon>
        <taxon>Metazoa</taxon>
        <taxon>Ecdysozoa</taxon>
        <taxon>Arthropoda</taxon>
        <taxon>Chelicerata</taxon>
        <taxon>Arachnida</taxon>
        <taxon>Araneae</taxon>
        <taxon>Araneomorphae</taxon>
        <taxon>Entelegynae</taxon>
        <taxon>Araneoidea</taxon>
        <taxon>Araneidae</taxon>
        <taxon>Caerostris</taxon>
    </lineage>
</organism>
<name>A0AAV4N4L4_9ARAC</name>
<evidence type="ECO:0000313" key="2">
    <source>
        <dbReference type="Proteomes" id="UP001054837"/>
    </source>
</evidence>
<keyword evidence="2" id="KW-1185">Reference proteome</keyword>
<dbReference type="EMBL" id="BPLQ01001140">
    <property type="protein sequence ID" value="GIX78948.1"/>
    <property type="molecule type" value="Genomic_DNA"/>
</dbReference>
<dbReference type="AlphaFoldDB" id="A0AAV4N4L4"/>
<proteinExistence type="predicted"/>
<reference evidence="1 2" key="1">
    <citation type="submission" date="2021-06" db="EMBL/GenBank/DDBJ databases">
        <title>Caerostris darwini draft genome.</title>
        <authorList>
            <person name="Kono N."/>
            <person name="Arakawa K."/>
        </authorList>
    </citation>
    <scope>NUCLEOTIDE SEQUENCE [LARGE SCALE GENOMIC DNA]</scope>
</reference>